<reference evidence="3" key="1">
    <citation type="submission" date="2022-08" db="EMBL/GenBank/DDBJ databases">
        <title>A Global Phylogenomic Analysis of the Shiitake Genus Lentinula.</title>
        <authorList>
            <consortium name="DOE Joint Genome Institute"/>
            <person name="Sierra-Patev S."/>
            <person name="Min B."/>
            <person name="Naranjo-Ortiz M."/>
            <person name="Looney B."/>
            <person name="Konkel Z."/>
            <person name="Slot J.C."/>
            <person name="Sakamoto Y."/>
            <person name="Steenwyk J.L."/>
            <person name="Rokas A."/>
            <person name="Carro J."/>
            <person name="Camarero S."/>
            <person name="Ferreira P."/>
            <person name="Molpeceres G."/>
            <person name="Ruiz-Duenas F.J."/>
            <person name="Serrano A."/>
            <person name="Henrissat B."/>
            <person name="Drula E."/>
            <person name="Hughes K.W."/>
            <person name="Mata J.L."/>
            <person name="Ishikawa N.K."/>
            <person name="Vargas-Isla R."/>
            <person name="Ushijima S."/>
            <person name="Smith C.A."/>
            <person name="Ahrendt S."/>
            <person name="Andreopoulos W."/>
            <person name="He G."/>
            <person name="Labutti K."/>
            <person name="Lipzen A."/>
            <person name="Ng V."/>
            <person name="Riley R."/>
            <person name="Sandor L."/>
            <person name="Barry K."/>
            <person name="Martinez A.T."/>
            <person name="Xiao Y."/>
            <person name="Gibbons J.G."/>
            <person name="Terashima K."/>
            <person name="Grigoriev I.V."/>
            <person name="Hibbett D.S."/>
        </authorList>
    </citation>
    <scope>NUCLEOTIDE SEQUENCE</scope>
    <source>
        <strain evidence="3">RHP3577 ss4</strain>
    </source>
</reference>
<keyword evidence="4" id="KW-1185">Reference proteome</keyword>
<feature type="transmembrane region" description="Helical" evidence="2">
    <location>
        <begin position="497"/>
        <end position="520"/>
    </location>
</feature>
<protein>
    <submittedName>
        <fullName evidence="3">Uncharacterized protein</fullName>
    </submittedName>
</protein>
<proteinExistence type="predicted"/>
<feature type="transmembrane region" description="Helical" evidence="2">
    <location>
        <begin position="194"/>
        <end position="214"/>
    </location>
</feature>
<feature type="transmembrane region" description="Helical" evidence="2">
    <location>
        <begin position="379"/>
        <end position="399"/>
    </location>
</feature>
<keyword evidence="2" id="KW-0472">Membrane</keyword>
<feature type="transmembrane region" description="Helical" evidence="2">
    <location>
        <begin position="339"/>
        <end position="359"/>
    </location>
</feature>
<feature type="transmembrane region" description="Helical" evidence="2">
    <location>
        <begin position="97"/>
        <end position="116"/>
    </location>
</feature>
<feature type="transmembrane region" description="Helical" evidence="2">
    <location>
        <begin position="405"/>
        <end position="428"/>
    </location>
</feature>
<feature type="region of interest" description="Disordered" evidence="1">
    <location>
        <begin position="459"/>
        <end position="478"/>
    </location>
</feature>
<evidence type="ECO:0000313" key="4">
    <source>
        <dbReference type="Proteomes" id="UP001150217"/>
    </source>
</evidence>
<feature type="transmembrane region" description="Helical" evidence="2">
    <location>
        <begin position="304"/>
        <end position="327"/>
    </location>
</feature>
<dbReference type="EMBL" id="JANVFT010000002">
    <property type="protein sequence ID" value="KAJ4501400.1"/>
    <property type="molecule type" value="Genomic_DNA"/>
</dbReference>
<evidence type="ECO:0000256" key="2">
    <source>
        <dbReference type="SAM" id="Phobius"/>
    </source>
</evidence>
<keyword evidence="2" id="KW-1133">Transmembrane helix</keyword>
<accession>A0ABQ8W2A3</accession>
<dbReference type="Proteomes" id="UP001150217">
    <property type="component" value="Unassembled WGS sequence"/>
</dbReference>
<feature type="transmembrane region" description="Helical" evidence="2">
    <location>
        <begin position="152"/>
        <end position="174"/>
    </location>
</feature>
<keyword evidence="2" id="KW-0812">Transmembrane</keyword>
<evidence type="ECO:0000313" key="3">
    <source>
        <dbReference type="EMBL" id="KAJ4501400.1"/>
    </source>
</evidence>
<comment type="caution">
    <text evidence="3">The sequence shown here is derived from an EMBL/GenBank/DDBJ whole genome shotgun (WGS) entry which is preliminary data.</text>
</comment>
<evidence type="ECO:0000256" key="1">
    <source>
        <dbReference type="SAM" id="MobiDB-lite"/>
    </source>
</evidence>
<gene>
    <name evidence="3" type="ORF">C8R41DRAFT_749672</name>
</gene>
<name>A0ABQ8W2A3_9AGAR</name>
<feature type="transmembrane region" description="Helical" evidence="2">
    <location>
        <begin position="226"/>
        <end position="246"/>
    </location>
</feature>
<organism evidence="3 4">
    <name type="scientific">Lentinula lateritia</name>
    <dbReference type="NCBI Taxonomy" id="40482"/>
    <lineage>
        <taxon>Eukaryota</taxon>
        <taxon>Fungi</taxon>
        <taxon>Dikarya</taxon>
        <taxon>Basidiomycota</taxon>
        <taxon>Agaricomycotina</taxon>
        <taxon>Agaricomycetes</taxon>
        <taxon>Agaricomycetidae</taxon>
        <taxon>Agaricales</taxon>
        <taxon>Marasmiineae</taxon>
        <taxon>Omphalotaceae</taxon>
        <taxon>Lentinula</taxon>
    </lineage>
</organism>
<sequence>MTSSDVDSESGRSSPVLASINSSSALILVHDDEEEDPDVNYAQDLEDVEDDGDSPYLGITRPYVQPLSPTTVLLYLLAPYLKLGAILLPNADLPLRLSIPLLLAFAVLAVFARQIWYMLSRYLRKGPGEEDILVDAFSLSRGSRITRQRIRAVVRSGIRAVTGIFRLFLATTYLREASFALFSLLPSDIVVPNWAFTLILAAFIYPFVIAQSLGSKRVRYTTWASIASYIIWFICVVFAHAHGALIGNSSWLRMGLLWEGTCMSTIAFTFTSSSTLILYSSLQASAHATNSAATKTSLSRSFKILSIISVVLAVCLTLPLLVFAAFPNKPQADIPSYRVIPFILALSSITLLLGIPLVLTTTPSLPFPERFRRSTTIPLSKTFIFVVVVLLSNVPIYVSRVYNDVLIVCALVGTYFLPALVHICTHFFKRPLSIIMPTLPSTPNDPFSATFSSNLPPLPDSSSCPMSSTSTPPNSANDPLLQRKELMLQRKQFGRRVIWDIGVWTLLLPVGGGGFVWAIGRIAGRW</sequence>